<evidence type="ECO:0000313" key="2">
    <source>
        <dbReference type="EMBL" id="MFC0678988.1"/>
    </source>
</evidence>
<dbReference type="SUPFAM" id="SSF52096">
    <property type="entry name" value="ClpP/crotonase"/>
    <property type="match status" value="1"/>
</dbReference>
<organism evidence="2 3">
    <name type="scientific">Lysobacter korlensis</name>
    <dbReference type="NCBI Taxonomy" id="553636"/>
    <lineage>
        <taxon>Bacteria</taxon>
        <taxon>Pseudomonadati</taxon>
        <taxon>Pseudomonadota</taxon>
        <taxon>Gammaproteobacteria</taxon>
        <taxon>Lysobacterales</taxon>
        <taxon>Lysobacteraceae</taxon>
        <taxon>Lysobacter</taxon>
    </lineage>
</organism>
<dbReference type="InterPro" id="IPR029045">
    <property type="entry name" value="ClpP/crotonase-like_dom_sf"/>
</dbReference>
<dbReference type="Gene3D" id="3.90.226.10">
    <property type="entry name" value="2-enoyl-CoA Hydratase, Chain A, domain 1"/>
    <property type="match status" value="1"/>
</dbReference>
<accession>A0ABV6RSW0</accession>
<protein>
    <recommendedName>
        <fullName evidence="4">ATP-dependent Clp protease proteolytic subunit</fullName>
    </recommendedName>
</protein>
<name>A0ABV6RSW0_9GAMM</name>
<feature type="signal peptide" evidence="1">
    <location>
        <begin position="1"/>
        <end position="34"/>
    </location>
</feature>
<feature type="chain" id="PRO_5046162451" description="ATP-dependent Clp protease proteolytic subunit" evidence="1">
    <location>
        <begin position="35"/>
        <end position="239"/>
    </location>
</feature>
<evidence type="ECO:0008006" key="4">
    <source>
        <dbReference type="Google" id="ProtNLM"/>
    </source>
</evidence>
<evidence type="ECO:0000313" key="3">
    <source>
        <dbReference type="Proteomes" id="UP001589896"/>
    </source>
</evidence>
<reference evidence="2 3" key="1">
    <citation type="submission" date="2024-09" db="EMBL/GenBank/DDBJ databases">
        <authorList>
            <person name="Sun Q."/>
            <person name="Mori K."/>
        </authorList>
    </citation>
    <scope>NUCLEOTIDE SEQUENCE [LARGE SCALE GENOMIC DNA]</scope>
    <source>
        <strain evidence="2 3">KCTC 23076</strain>
    </source>
</reference>
<evidence type="ECO:0000256" key="1">
    <source>
        <dbReference type="SAM" id="SignalP"/>
    </source>
</evidence>
<dbReference type="RefSeq" id="WP_386669310.1">
    <property type="nucleotide sequence ID" value="NZ_JBHLTG010000003.1"/>
</dbReference>
<proteinExistence type="predicted"/>
<keyword evidence="1" id="KW-0732">Signal</keyword>
<dbReference type="Proteomes" id="UP001589896">
    <property type="component" value="Unassembled WGS sequence"/>
</dbReference>
<sequence>MAATLHIVPAPMLSFRFVAAFAAVLITAPAVVSAAGSATPADTRPAEAMVEYDATQQALQVSGPMGPRFEARVRAMLDSHPDVRRLIVRSPGGTRRQALHVARLVNARGISIRVAGQCASACALMWAAADAREMTADSRLGLHQSRLDGPLMFPEAMTQQINADNDRETDAVLRAAGFPEHVVARGSATPAASMSWFDAHELQREGVPFALHPPTSLAAPALATAQAADGSPAEASMQR</sequence>
<keyword evidence="3" id="KW-1185">Reference proteome</keyword>
<dbReference type="EMBL" id="JBHLTG010000003">
    <property type="protein sequence ID" value="MFC0678988.1"/>
    <property type="molecule type" value="Genomic_DNA"/>
</dbReference>
<gene>
    <name evidence="2" type="ORF">ACFFGH_14175</name>
</gene>
<comment type="caution">
    <text evidence="2">The sequence shown here is derived from an EMBL/GenBank/DDBJ whole genome shotgun (WGS) entry which is preliminary data.</text>
</comment>